<reference evidence="2 3" key="1">
    <citation type="submission" date="2015-12" db="EMBL/GenBank/DDBJ databases">
        <title>Diversity of Burkholderia near neighbor genomes.</title>
        <authorList>
            <person name="Sahl J."/>
            <person name="Wagner D."/>
            <person name="Keim P."/>
        </authorList>
    </citation>
    <scope>NUCLEOTIDE SEQUENCE [LARGE SCALE GENOMIC DNA]</scope>
    <source>
        <strain evidence="2 3">MSMB0783</strain>
    </source>
</reference>
<proteinExistence type="predicted"/>
<dbReference type="Proteomes" id="UP000243680">
    <property type="component" value="Chromosome 1"/>
</dbReference>
<protein>
    <recommendedName>
        <fullName evidence="4">Secreted protein</fullName>
    </recommendedName>
</protein>
<dbReference type="RefSeq" id="WP_069238688.1">
    <property type="nucleotide sequence ID" value="NZ_CP013420.1"/>
</dbReference>
<evidence type="ECO:0008006" key="4">
    <source>
        <dbReference type="Google" id="ProtNLM"/>
    </source>
</evidence>
<dbReference type="EMBL" id="CP013420">
    <property type="protein sequence ID" value="AOJ74074.1"/>
    <property type="molecule type" value="Genomic_DNA"/>
</dbReference>
<keyword evidence="1" id="KW-0732">Signal</keyword>
<evidence type="ECO:0000256" key="1">
    <source>
        <dbReference type="SAM" id="SignalP"/>
    </source>
</evidence>
<accession>A0A1B4LA65</accession>
<feature type="signal peptide" evidence="1">
    <location>
        <begin position="1"/>
        <end position="18"/>
    </location>
</feature>
<name>A0A1B4LA65_9BURK</name>
<feature type="chain" id="PRO_5008564887" description="Secreted protein" evidence="1">
    <location>
        <begin position="19"/>
        <end position="90"/>
    </location>
</feature>
<gene>
    <name evidence="2" type="ORF">WJ35_02585</name>
</gene>
<sequence length="90" mass="9725">MCQLLLALVFICSSHEFAIIHTIFNAFSMGNGMDISKLTGQVVGILVEHLSVVGFDITVHEVVHQIALGATCAPLCKTARIQRAVFLWGA</sequence>
<dbReference type="AlphaFoldDB" id="A0A1B4LA65"/>
<organism evidence="2 3">
    <name type="scientific">Burkholderia ubonensis</name>
    <dbReference type="NCBI Taxonomy" id="101571"/>
    <lineage>
        <taxon>Bacteria</taxon>
        <taxon>Pseudomonadati</taxon>
        <taxon>Pseudomonadota</taxon>
        <taxon>Betaproteobacteria</taxon>
        <taxon>Burkholderiales</taxon>
        <taxon>Burkholderiaceae</taxon>
        <taxon>Burkholderia</taxon>
        <taxon>Burkholderia cepacia complex</taxon>
    </lineage>
</organism>
<evidence type="ECO:0000313" key="3">
    <source>
        <dbReference type="Proteomes" id="UP000243680"/>
    </source>
</evidence>
<evidence type="ECO:0000313" key="2">
    <source>
        <dbReference type="EMBL" id="AOJ74074.1"/>
    </source>
</evidence>